<feature type="compositionally biased region" description="Polar residues" evidence="1">
    <location>
        <begin position="604"/>
        <end position="625"/>
    </location>
</feature>
<feature type="compositionally biased region" description="Low complexity" evidence="1">
    <location>
        <begin position="706"/>
        <end position="724"/>
    </location>
</feature>
<dbReference type="Gene3D" id="1.10.555.10">
    <property type="entry name" value="Rho GTPase activation protein"/>
    <property type="match status" value="1"/>
</dbReference>
<protein>
    <recommendedName>
        <fullName evidence="6">Rho-GAP domain-containing protein</fullName>
    </recommendedName>
</protein>
<dbReference type="CDD" id="cd00170">
    <property type="entry name" value="SEC14"/>
    <property type="match status" value="1"/>
</dbReference>
<comment type="caution">
    <text evidence="4">The sequence shown here is derived from an EMBL/GenBank/DDBJ whole genome shotgun (WGS) entry which is preliminary data.</text>
</comment>
<dbReference type="SUPFAM" id="SSF48350">
    <property type="entry name" value="GTPase activation domain, GAP"/>
    <property type="match status" value="1"/>
</dbReference>
<dbReference type="Pfam" id="PF00620">
    <property type="entry name" value="RhoGAP"/>
    <property type="match status" value="1"/>
</dbReference>
<dbReference type="Proteomes" id="UP001172684">
    <property type="component" value="Unassembled WGS sequence"/>
</dbReference>
<dbReference type="InterPro" id="IPR008936">
    <property type="entry name" value="Rho_GTPase_activation_prot"/>
</dbReference>
<feature type="region of interest" description="Disordered" evidence="1">
    <location>
        <begin position="450"/>
        <end position="626"/>
    </location>
</feature>
<evidence type="ECO:0000313" key="5">
    <source>
        <dbReference type="Proteomes" id="UP001172684"/>
    </source>
</evidence>
<organism evidence="4 5">
    <name type="scientific">Coniosporium apollinis</name>
    <dbReference type="NCBI Taxonomy" id="61459"/>
    <lineage>
        <taxon>Eukaryota</taxon>
        <taxon>Fungi</taxon>
        <taxon>Dikarya</taxon>
        <taxon>Ascomycota</taxon>
        <taxon>Pezizomycotina</taxon>
        <taxon>Dothideomycetes</taxon>
        <taxon>Dothideomycetes incertae sedis</taxon>
        <taxon>Coniosporium</taxon>
    </lineage>
</organism>
<dbReference type="Pfam" id="PF13716">
    <property type="entry name" value="CRAL_TRIO_2"/>
    <property type="match status" value="1"/>
</dbReference>
<evidence type="ECO:0000256" key="1">
    <source>
        <dbReference type="SAM" id="MobiDB-lite"/>
    </source>
</evidence>
<dbReference type="PROSITE" id="PS50191">
    <property type="entry name" value="CRAL_TRIO"/>
    <property type="match status" value="1"/>
</dbReference>
<feature type="compositionally biased region" description="Pro residues" evidence="1">
    <location>
        <begin position="725"/>
        <end position="746"/>
    </location>
</feature>
<dbReference type="CDD" id="cd00159">
    <property type="entry name" value="RhoGAP"/>
    <property type="match status" value="1"/>
</dbReference>
<feature type="compositionally biased region" description="Polar residues" evidence="1">
    <location>
        <begin position="647"/>
        <end position="657"/>
    </location>
</feature>
<sequence>MRAQIAQRLRSSSLSAVPPPRASSDYSTSLAGAAASILYRSPLPSKSGLPIYVLNAAAFPDSQEADYDALLPYVLARLPGEDELINGREYEVVFFAGGNPESATSQRKSRPGWGWFVQAYHVLSRAMRKRLQKLYIVHERSWVRVLVEMFSTIVSPKFRRKIVHVSTLSALALHLPIEDLLIPPSAYLHDRRLSPDIHAPYASGRRAFAVKQPFPTSSDGQTRLPRVLRETTSFVLMEPNIRTEGLFRIPPHAKLKGILREAYDRGQKFVIWKDNHVTYCAPVSQPSVDVASVIDEVDTRDAYSVPLAAGLIKTWYAELREPLFPHSAYRDLKSQFGNPQELPTFDSLRDLISPSSEWSCLPSLSREIMVRHLLPLLSIVASYEEHNKMTPENLAVCFAPALLCGPDQLEDAKTSSIIRRILTAAIEYWPSGLRDACGVAENALWKDLLPPADPAEYEDPLEDARGSNAREREKSAVDSVHEQFTGIVLEDNDSPVQAQMPPPLPPRPRASDDAEPAAPLPRRPQNPISEPSPPATVEEGATKRKPAPPVMVPPRYSTIMADGADSMAESPTSYAGVADGFAPPRRSGWSLDEKKADINDAEGGTTSSPLSHHFSSAISPESSPQLFMPKRKALTAEQIGNAEPNIPASTTRQQRSFSAAVRAASGASEVPELLDAVSRTTGVVDPPELPDTLRRKPVRPSRVRRSSSWSSSPSSRSTWLVHPLHSPPPVPVTAHPFSPPLTPPSPSRKNGVPPLEEPSQPPEGDWQGRKLSLGKLVLRKAPVDDLRRLYEERAGAVKRLAGMGRKRG</sequence>
<gene>
    <name evidence="4" type="ORF">H2201_005422</name>
</gene>
<dbReference type="PANTHER" id="PTHR45808">
    <property type="entry name" value="RHO GTPASE-ACTIVATING PROTEIN 68F"/>
    <property type="match status" value="1"/>
</dbReference>
<keyword evidence="5" id="KW-1185">Reference proteome</keyword>
<dbReference type="SMART" id="SM00324">
    <property type="entry name" value="RhoGAP"/>
    <property type="match status" value="1"/>
</dbReference>
<dbReference type="SUPFAM" id="SSF52087">
    <property type="entry name" value="CRAL/TRIO domain"/>
    <property type="match status" value="1"/>
</dbReference>
<evidence type="ECO:0000313" key="4">
    <source>
        <dbReference type="EMBL" id="KAJ9663940.1"/>
    </source>
</evidence>
<dbReference type="Gene3D" id="3.40.525.10">
    <property type="entry name" value="CRAL-TRIO lipid binding domain"/>
    <property type="match status" value="1"/>
</dbReference>
<proteinExistence type="predicted"/>
<feature type="domain" description="CRAL-TRIO" evidence="2">
    <location>
        <begin position="27"/>
        <end position="183"/>
    </location>
</feature>
<reference evidence="4" key="1">
    <citation type="submission" date="2022-10" db="EMBL/GenBank/DDBJ databases">
        <title>Culturing micro-colonial fungi from biological soil crusts in the Mojave desert and describing Neophaeococcomyces mojavensis, and introducing the new genera and species Taxawa tesnikishii.</title>
        <authorList>
            <person name="Kurbessoian T."/>
            <person name="Stajich J.E."/>
        </authorList>
    </citation>
    <scope>NUCLEOTIDE SEQUENCE</scope>
    <source>
        <strain evidence="4">TK_1</strain>
    </source>
</reference>
<dbReference type="EMBL" id="JAPDRL010000040">
    <property type="protein sequence ID" value="KAJ9663940.1"/>
    <property type="molecule type" value="Genomic_DNA"/>
</dbReference>
<evidence type="ECO:0000259" key="3">
    <source>
        <dbReference type="PROSITE" id="PS50238"/>
    </source>
</evidence>
<feature type="domain" description="Rho-GAP" evidence="3">
    <location>
        <begin position="216"/>
        <end position="429"/>
    </location>
</feature>
<feature type="compositionally biased region" description="Basic and acidic residues" evidence="1">
    <location>
        <begin position="462"/>
        <end position="481"/>
    </location>
</feature>
<dbReference type="InterPro" id="IPR000198">
    <property type="entry name" value="RhoGAP_dom"/>
</dbReference>
<feature type="region of interest" description="Disordered" evidence="1">
    <location>
        <begin position="641"/>
        <end position="771"/>
    </location>
</feature>
<feature type="compositionally biased region" description="Basic residues" evidence="1">
    <location>
        <begin position="695"/>
        <end position="705"/>
    </location>
</feature>
<evidence type="ECO:0000259" key="2">
    <source>
        <dbReference type="PROSITE" id="PS50191"/>
    </source>
</evidence>
<evidence type="ECO:0008006" key="6">
    <source>
        <dbReference type="Google" id="ProtNLM"/>
    </source>
</evidence>
<dbReference type="PANTHER" id="PTHR45808:SF2">
    <property type="entry name" value="RHO GTPASE-ACTIVATING PROTEIN 68F"/>
    <property type="match status" value="1"/>
</dbReference>
<dbReference type="InterPro" id="IPR036865">
    <property type="entry name" value="CRAL-TRIO_dom_sf"/>
</dbReference>
<feature type="compositionally biased region" description="Pro residues" evidence="1">
    <location>
        <begin position="518"/>
        <end position="534"/>
    </location>
</feature>
<name>A0ABQ9NS21_9PEZI</name>
<dbReference type="InterPro" id="IPR001251">
    <property type="entry name" value="CRAL-TRIO_dom"/>
</dbReference>
<accession>A0ABQ9NS21</accession>
<dbReference type="PROSITE" id="PS50238">
    <property type="entry name" value="RHOGAP"/>
    <property type="match status" value="1"/>
</dbReference>